<accession>A0AA38MKF9</accession>
<dbReference type="PANTHER" id="PTHR21338:SF0">
    <property type="entry name" value="LARGE RIBOSOMAL SUBUNIT PROTEIN ML41"/>
    <property type="match status" value="1"/>
</dbReference>
<dbReference type="PANTHER" id="PTHR21338">
    <property type="entry name" value="MITOCHONDRIAL RIBOSOMAL PROTEIN L41"/>
    <property type="match status" value="1"/>
</dbReference>
<organism evidence="8 9">
    <name type="scientific">Zophobas morio</name>
    <dbReference type="NCBI Taxonomy" id="2755281"/>
    <lineage>
        <taxon>Eukaryota</taxon>
        <taxon>Metazoa</taxon>
        <taxon>Ecdysozoa</taxon>
        <taxon>Arthropoda</taxon>
        <taxon>Hexapoda</taxon>
        <taxon>Insecta</taxon>
        <taxon>Pterygota</taxon>
        <taxon>Neoptera</taxon>
        <taxon>Endopterygota</taxon>
        <taxon>Coleoptera</taxon>
        <taxon>Polyphaga</taxon>
        <taxon>Cucujiformia</taxon>
        <taxon>Tenebrionidae</taxon>
        <taxon>Zophobas</taxon>
    </lineage>
</organism>
<dbReference type="Pfam" id="PF09809">
    <property type="entry name" value="MRP-L27"/>
    <property type="match status" value="1"/>
</dbReference>
<dbReference type="GO" id="GO:0005762">
    <property type="term" value="C:mitochondrial large ribosomal subunit"/>
    <property type="evidence" value="ECO:0007669"/>
    <property type="project" value="InterPro"/>
</dbReference>
<gene>
    <name evidence="8" type="ORF">Zmor_010998</name>
</gene>
<evidence type="ECO:0000256" key="2">
    <source>
        <dbReference type="ARBA" id="ARBA00010152"/>
    </source>
</evidence>
<dbReference type="GO" id="GO:0006412">
    <property type="term" value="P:translation"/>
    <property type="evidence" value="ECO:0007669"/>
    <property type="project" value="TreeGrafter"/>
</dbReference>
<proteinExistence type="inferred from homology"/>
<keyword evidence="9" id="KW-1185">Reference proteome</keyword>
<evidence type="ECO:0000256" key="1">
    <source>
        <dbReference type="ARBA" id="ARBA00004173"/>
    </source>
</evidence>
<keyword evidence="6" id="KW-0687">Ribonucleoprotein</keyword>
<keyword evidence="5" id="KW-0496">Mitochondrion</keyword>
<dbReference type="GO" id="GO:0003735">
    <property type="term" value="F:structural constituent of ribosome"/>
    <property type="evidence" value="ECO:0007669"/>
    <property type="project" value="InterPro"/>
</dbReference>
<evidence type="ECO:0000256" key="7">
    <source>
        <dbReference type="SAM" id="MobiDB-lite"/>
    </source>
</evidence>
<evidence type="ECO:0000256" key="6">
    <source>
        <dbReference type="ARBA" id="ARBA00023274"/>
    </source>
</evidence>
<dbReference type="InterPro" id="IPR019189">
    <property type="entry name" value="Ribosomal_mL41"/>
</dbReference>
<keyword evidence="4" id="KW-0689">Ribosomal protein</keyword>
<reference evidence="8" key="1">
    <citation type="journal article" date="2023" name="G3 (Bethesda)">
        <title>Whole genome assemblies of Zophobas morio and Tenebrio molitor.</title>
        <authorList>
            <person name="Kaur S."/>
            <person name="Stinson S.A."/>
            <person name="diCenzo G.C."/>
        </authorList>
    </citation>
    <scope>NUCLEOTIDE SEQUENCE</scope>
    <source>
        <strain evidence="8">QUZm001</strain>
    </source>
</reference>
<evidence type="ECO:0000256" key="4">
    <source>
        <dbReference type="ARBA" id="ARBA00022980"/>
    </source>
</evidence>
<evidence type="ECO:0000313" key="9">
    <source>
        <dbReference type="Proteomes" id="UP001168821"/>
    </source>
</evidence>
<keyword evidence="3" id="KW-0809">Transit peptide</keyword>
<evidence type="ECO:0000256" key="3">
    <source>
        <dbReference type="ARBA" id="ARBA00022946"/>
    </source>
</evidence>
<comment type="similarity">
    <text evidence="2">Belongs to the mitochondrion-specific ribosomal protein mL41 family.</text>
</comment>
<comment type="subcellular location">
    <subcellularLocation>
        <location evidence="1">Mitochondrion</location>
    </subcellularLocation>
</comment>
<dbReference type="AlphaFoldDB" id="A0AA38MKF9"/>
<dbReference type="EMBL" id="JALNTZ010000003">
    <property type="protein sequence ID" value="KAJ3659302.1"/>
    <property type="molecule type" value="Genomic_DNA"/>
</dbReference>
<evidence type="ECO:0000256" key="5">
    <source>
        <dbReference type="ARBA" id="ARBA00023128"/>
    </source>
</evidence>
<sequence>MSCVNLFFKRGISTSCARYGKRNFRKFPLFNKRGSKIFKEQRKDPNYDLPHDKRGVRDIGYNDQDGKFVLIPEKVPEIIVPDLKDFPLKPYVSYRTPDVIQSEFTAQDLFNVVYAPKIAKDFQEEKLNDDGSPVEPSPEELMTSEEARIKAEQTGTDLFTQGC</sequence>
<comment type="caution">
    <text evidence="8">The sequence shown here is derived from an EMBL/GenBank/DDBJ whole genome shotgun (WGS) entry which is preliminary data.</text>
</comment>
<feature type="region of interest" description="Disordered" evidence="7">
    <location>
        <begin position="124"/>
        <end position="143"/>
    </location>
</feature>
<dbReference type="Proteomes" id="UP001168821">
    <property type="component" value="Unassembled WGS sequence"/>
</dbReference>
<protein>
    <recommendedName>
        <fullName evidence="10">39S ribosomal protein L41, mitochondrial</fullName>
    </recommendedName>
</protein>
<evidence type="ECO:0000313" key="8">
    <source>
        <dbReference type="EMBL" id="KAJ3659302.1"/>
    </source>
</evidence>
<evidence type="ECO:0008006" key="10">
    <source>
        <dbReference type="Google" id="ProtNLM"/>
    </source>
</evidence>
<name>A0AA38MKF9_9CUCU</name>